<dbReference type="SUPFAM" id="SSF55729">
    <property type="entry name" value="Acyl-CoA N-acyltransferases (Nat)"/>
    <property type="match status" value="1"/>
</dbReference>
<dbReference type="InterPro" id="IPR016181">
    <property type="entry name" value="Acyl_CoA_acyltransferase"/>
</dbReference>
<dbReference type="InterPro" id="IPR000182">
    <property type="entry name" value="GNAT_dom"/>
</dbReference>
<organism evidence="2 3">
    <name type="scientific">Lacticaseibacillus paracasei NRIC 0644</name>
    <dbReference type="NCBI Taxonomy" id="1435038"/>
    <lineage>
        <taxon>Bacteria</taxon>
        <taxon>Bacillati</taxon>
        <taxon>Bacillota</taxon>
        <taxon>Bacilli</taxon>
        <taxon>Lactobacillales</taxon>
        <taxon>Lactobacillaceae</taxon>
        <taxon>Lacticaseibacillus</taxon>
    </lineage>
</organism>
<dbReference type="CDD" id="cd04301">
    <property type="entry name" value="NAT_SF"/>
    <property type="match status" value="1"/>
</dbReference>
<sequence>MKTTIRPEQPSDYRQVETIHRNAFWNLYVPGADEHYLAHIIRNHADFVPELDLVLERNAQVIGNIMYTKAKLVDENGNEKTILTFGPVAIDPAFQRQGFGKQLMEVSMKRAAELGYDTIVILGDPDNYVERGFKSCQKFNVWAADNTQPTAMIVKVLKPNALDGRKWTYHESPAMSYDKEDATRFDTTFPAKAKGYQASQEAFYILSHSVLKS</sequence>
<dbReference type="Proteomes" id="UP000032552">
    <property type="component" value="Unassembled WGS sequence"/>
</dbReference>
<dbReference type="PROSITE" id="PS51186">
    <property type="entry name" value="GNAT"/>
    <property type="match status" value="1"/>
</dbReference>
<dbReference type="Pfam" id="PF00583">
    <property type="entry name" value="Acetyltransf_1"/>
    <property type="match status" value="1"/>
</dbReference>
<dbReference type="EMBL" id="BAYM01000014">
    <property type="protein sequence ID" value="GAN35724.1"/>
    <property type="molecule type" value="Genomic_DNA"/>
</dbReference>
<evidence type="ECO:0000313" key="2">
    <source>
        <dbReference type="EMBL" id="GAN35724.1"/>
    </source>
</evidence>
<dbReference type="GO" id="GO:0016747">
    <property type="term" value="F:acyltransferase activity, transferring groups other than amino-acyl groups"/>
    <property type="evidence" value="ECO:0007669"/>
    <property type="project" value="InterPro"/>
</dbReference>
<accession>A0A0C9PUP4</accession>
<feature type="domain" description="N-acetyltransferase" evidence="1">
    <location>
        <begin position="3"/>
        <end position="157"/>
    </location>
</feature>
<name>A0A0C9PUP4_LACPA</name>
<dbReference type="RefSeq" id="WP_003563177.1">
    <property type="nucleotide sequence ID" value="NZ_BAYM01000014.1"/>
</dbReference>
<evidence type="ECO:0000313" key="3">
    <source>
        <dbReference type="Proteomes" id="UP000032552"/>
    </source>
</evidence>
<comment type="caution">
    <text evidence="2">The sequence shown here is derived from an EMBL/GenBank/DDBJ whole genome shotgun (WGS) entry which is preliminary data.</text>
</comment>
<proteinExistence type="predicted"/>
<dbReference type="AlphaFoldDB" id="A0A0C9PUP4"/>
<dbReference type="Gene3D" id="3.40.630.30">
    <property type="match status" value="1"/>
</dbReference>
<gene>
    <name evidence="2" type="ORF">LC0644_0313</name>
</gene>
<evidence type="ECO:0000259" key="1">
    <source>
        <dbReference type="PROSITE" id="PS51186"/>
    </source>
</evidence>
<protein>
    <submittedName>
        <fullName evidence="2">Transcriptional regulator TetR family</fullName>
    </submittedName>
</protein>
<reference evidence="3" key="1">
    <citation type="submission" date="2014-05" db="EMBL/GenBank/DDBJ databases">
        <title>Whole genome sequencing of Lactobacillus casei NRIC0644.</title>
        <authorList>
            <person name="Atarashi H."/>
            <person name="Yoshida Y."/>
            <person name="Fujimura S."/>
            <person name="Tanaka N."/>
            <person name="Shiwa Y."/>
            <person name="Yoshikawa H."/>
            <person name="Okada S."/>
            <person name="Nakagawa J."/>
        </authorList>
    </citation>
    <scope>NUCLEOTIDE SEQUENCE [LARGE SCALE GENOMIC DNA]</scope>
    <source>
        <strain evidence="3">NRIC0644</strain>
    </source>
</reference>